<dbReference type="Pfam" id="PF13279">
    <property type="entry name" value="4HBT_2"/>
    <property type="match status" value="1"/>
</dbReference>
<evidence type="ECO:0000313" key="2">
    <source>
        <dbReference type="EMBL" id="MDK4290402.1"/>
    </source>
</evidence>
<reference evidence="2 3" key="1">
    <citation type="submission" date="2023-05" db="EMBL/GenBank/DDBJ databases">
        <title>Metabolic capabilities are highly conserved among human nasal-associated Corynebacterium species in pangenomic analyses.</title>
        <authorList>
            <person name="Tran T.H."/>
            <person name="Roberts A.Q."/>
            <person name="Escapa I.F."/>
            <person name="Gao W."/>
            <person name="Conlan S."/>
            <person name="Kong H."/>
            <person name="Segre J.A."/>
            <person name="Kelly M.S."/>
            <person name="Lemon K.P."/>
        </authorList>
    </citation>
    <scope>NUCLEOTIDE SEQUENCE [LARGE SCALE GENOMIC DNA]</scope>
    <source>
        <strain evidence="2 3">KPL3772</strain>
    </source>
</reference>
<feature type="compositionally biased region" description="Acidic residues" evidence="1">
    <location>
        <begin position="164"/>
        <end position="202"/>
    </location>
</feature>
<dbReference type="PANTHER" id="PTHR31793:SF24">
    <property type="entry name" value="LONG-CHAIN ACYL-COA THIOESTERASE FADM"/>
    <property type="match status" value="1"/>
</dbReference>
<dbReference type="SUPFAM" id="SSF54637">
    <property type="entry name" value="Thioesterase/thiol ester dehydrase-isomerase"/>
    <property type="match status" value="1"/>
</dbReference>
<name>A0ABT7FWP2_9CORY</name>
<dbReference type="EC" id="3.1.2.-" evidence="2"/>
<protein>
    <submittedName>
        <fullName evidence="2">Thioesterase family protein</fullName>
        <ecNumber evidence="2">3.1.2.-</ecNumber>
    </submittedName>
</protein>
<feature type="region of interest" description="Disordered" evidence="1">
    <location>
        <begin position="140"/>
        <end position="202"/>
    </location>
</feature>
<evidence type="ECO:0000256" key="1">
    <source>
        <dbReference type="SAM" id="MobiDB-lite"/>
    </source>
</evidence>
<organism evidence="2 3">
    <name type="scientific">Corynebacterium pseudodiphtheriticum</name>
    <dbReference type="NCBI Taxonomy" id="37637"/>
    <lineage>
        <taxon>Bacteria</taxon>
        <taxon>Bacillati</taxon>
        <taxon>Actinomycetota</taxon>
        <taxon>Actinomycetes</taxon>
        <taxon>Mycobacteriales</taxon>
        <taxon>Corynebacteriaceae</taxon>
        <taxon>Corynebacterium</taxon>
    </lineage>
</organism>
<dbReference type="InterPro" id="IPR050563">
    <property type="entry name" value="4-hydroxybenzoyl-CoA_TE"/>
</dbReference>
<dbReference type="RefSeq" id="WP_082936063.1">
    <property type="nucleotide sequence ID" value="NZ_CP051667.1"/>
</dbReference>
<accession>A0ABT7FWP2</accession>
<evidence type="ECO:0000313" key="3">
    <source>
        <dbReference type="Proteomes" id="UP001239759"/>
    </source>
</evidence>
<proteinExistence type="predicted"/>
<comment type="caution">
    <text evidence="2">The sequence shown here is derived from an EMBL/GenBank/DDBJ whole genome shotgun (WGS) entry which is preliminary data.</text>
</comment>
<keyword evidence="2" id="KW-0378">Hydrolase</keyword>
<sequence length="202" mass="22552">MADNPAIHQYRVPLRWSDFDRYGHVMNANYVEIAQEARLAYKEAYFDPAGMEDFAAFVRKLDLDFRKPIEPEGNSVLLVESQVVEVGNSSFVTRQEIKDKHGRIACVVETVSVAVDMDTQMPRPLTEEEREVMRLESTLAKAADKAEAESGSGPSARGVQADSLGDEISYDDEISYGDEVDYGDEVGYGDEVDYGDEIGYDD</sequence>
<dbReference type="GO" id="GO:0016787">
    <property type="term" value="F:hydrolase activity"/>
    <property type="evidence" value="ECO:0007669"/>
    <property type="project" value="UniProtKB-KW"/>
</dbReference>
<dbReference type="EMBL" id="JASNUQ010000009">
    <property type="protein sequence ID" value="MDK4290402.1"/>
    <property type="molecule type" value="Genomic_DNA"/>
</dbReference>
<dbReference type="Proteomes" id="UP001239759">
    <property type="component" value="Unassembled WGS sequence"/>
</dbReference>
<dbReference type="Gene3D" id="3.10.129.10">
    <property type="entry name" value="Hotdog Thioesterase"/>
    <property type="match status" value="1"/>
</dbReference>
<gene>
    <name evidence="2" type="ORF">QPX23_06650</name>
</gene>
<dbReference type="CDD" id="cd00586">
    <property type="entry name" value="4HBT"/>
    <property type="match status" value="1"/>
</dbReference>
<keyword evidence="3" id="KW-1185">Reference proteome</keyword>
<dbReference type="PANTHER" id="PTHR31793">
    <property type="entry name" value="4-HYDROXYBENZOYL-COA THIOESTERASE FAMILY MEMBER"/>
    <property type="match status" value="1"/>
</dbReference>
<dbReference type="InterPro" id="IPR029069">
    <property type="entry name" value="HotDog_dom_sf"/>
</dbReference>